<evidence type="ECO:0000313" key="3">
    <source>
        <dbReference type="Proteomes" id="UP000634179"/>
    </source>
</evidence>
<dbReference type="AlphaFoldDB" id="A0A2R3Q2K3"/>
<accession>A0A2R3Q2K3</accession>
<dbReference type="RefSeq" id="WP_006375657.1">
    <property type="nucleotide sequence ID" value="NZ_CP027562.1"/>
</dbReference>
<comment type="caution">
    <text evidence="2">The sequence shown here is derived from an EMBL/GenBank/DDBJ whole genome shotgun (WGS) entry which is preliminary data.</text>
</comment>
<organism evidence="2 3">
    <name type="scientific">Stenotrophomonas maltophilia</name>
    <name type="common">Pseudomonas maltophilia</name>
    <name type="synonym">Xanthomonas maltophilia</name>
    <dbReference type="NCBI Taxonomy" id="40324"/>
    <lineage>
        <taxon>Bacteria</taxon>
        <taxon>Pseudomonadati</taxon>
        <taxon>Pseudomonadota</taxon>
        <taxon>Gammaproteobacteria</taxon>
        <taxon>Lysobacterales</taxon>
        <taxon>Lysobacteraceae</taxon>
        <taxon>Stenotrophomonas</taxon>
        <taxon>Stenotrophomonas maltophilia group</taxon>
    </lineage>
</organism>
<evidence type="ECO:0000313" key="2">
    <source>
        <dbReference type="EMBL" id="MBH1790762.1"/>
    </source>
</evidence>
<name>A0A2R3Q2K3_STEMA</name>
<dbReference type="EMBL" id="JADUOV010000008">
    <property type="protein sequence ID" value="MBH1790762.1"/>
    <property type="molecule type" value="Genomic_DNA"/>
</dbReference>
<dbReference type="Proteomes" id="UP000634179">
    <property type="component" value="Unassembled WGS sequence"/>
</dbReference>
<gene>
    <name evidence="2" type="ORF">I5V89_12860</name>
</gene>
<reference evidence="2" key="1">
    <citation type="submission" date="2020-11" db="EMBL/GenBank/DDBJ databases">
        <title>Enhanced detection system for hospital associated transmission using whole genome sequencing surveillance.</title>
        <authorList>
            <person name="Harrison L.H."/>
            <person name="Van Tyne D."/>
            <person name="Marsh J.W."/>
            <person name="Griffith M.P."/>
            <person name="Snyder D.J."/>
            <person name="Cooper V.S."/>
            <person name="Mustapha M."/>
        </authorList>
    </citation>
    <scope>NUCLEOTIDE SEQUENCE</scope>
    <source>
        <strain evidence="2">STEN00053</strain>
    </source>
</reference>
<protein>
    <submittedName>
        <fullName evidence="2">Uncharacterized protein</fullName>
    </submittedName>
</protein>
<feature type="region of interest" description="Disordered" evidence="1">
    <location>
        <begin position="100"/>
        <end position="123"/>
    </location>
</feature>
<evidence type="ECO:0000256" key="1">
    <source>
        <dbReference type="SAM" id="MobiDB-lite"/>
    </source>
</evidence>
<proteinExistence type="predicted"/>
<sequence>MPVSPDKAYRLLKAFGMLEFQLKQTSEFFQTKTPKPPIWKVFKIGSFEIDVRLSALPAPAPVPVVDVDWNKVDRAVARLGQAFVALVPLPTQRKLLAPPRNRPKRERIEFDQTGRPRATYQPVNLPHNDAEALVVAMRRVRNNLFHGGKEDPLEETYFGEDNDWAVAAADVADALLDLLDRQLLRPVQAP</sequence>